<reference evidence="1 2" key="1">
    <citation type="journal article" date="2015" name="Mol. Plant Microbe Interact.">
        <title>Genome, transcriptome, and functional analyses of Penicillium expansum provide new insights into secondary metabolism and pathogenicity.</title>
        <authorList>
            <person name="Ballester A.R."/>
            <person name="Marcet-Houben M."/>
            <person name="Levin E."/>
            <person name="Sela N."/>
            <person name="Selma-Lazaro C."/>
            <person name="Carmona L."/>
            <person name="Wisniewski M."/>
            <person name="Droby S."/>
            <person name="Gonzalez-Candelas L."/>
            <person name="Gabaldon T."/>
        </authorList>
    </citation>
    <scope>NUCLEOTIDE SEQUENCE [LARGE SCALE GENOMIC DNA]</scope>
    <source>
        <strain evidence="1 2">PHI-1</strain>
    </source>
</reference>
<dbReference type="AlphaFoldDB" id="A0A0A2KMD5"/>
<dbReference type="HOGENOM" id="CLU_3143574_0_0_1"/>
<sequence>MSCMRWLTPHRGWAGAGDPKEGLMISINHFPVEKCIGRYWYWFLSPRIL</sequence>
<comment type="caution">
    <text evidence="1">The sequence shown here is derived from an EMBL/GenBank/DDBJ whole genome shotgun (WGS) entry which is preliminary data.</text>
</comment>
<protein>
    <submittedName>
        <fullName evidence="1">Uncharacterized protein</fullName>
    </submittedName>
</protein>
<evidence type="ECO:0000313" key="1">
    <source>
        <dbReference type="EMBL" id="KGO68949.1"/>
    </source>
</evidence>
<gene>
    <name evidence="1" type="ORF">PITC_077780</name>
</gene>
<proteinExistence type="predicted"/>
<accession>A0A0A2KMD5</accession>
<keyword evidence="2" id="KW-1185">Reference proteome</keyword>
<dbReference type="EMBL" id="JQGA01001175">
    <property type="protein sequence ID" value="KGO68949.1"/>
    <property type="molecule type" value="Genomic_DNA"/>
</dbReference>
<name>A0A0A2KMD5_PENIT</name>
<organism evidence="1 2">
    <name type="scientific">Penicillium italicum</name>
    <name type="common">Blue mold</name>
    <dbReference type="NCBI Taxonomy" id="40296"/>
    <lineage>
        <taxon>Eukaryota</taxon>
        <taxon>Fungi</taxon>
        <taxon>Dikarya</taxon>
        <taxon>Ascomycota</taxon>
        <taxon>Pezizomycotina</taxon>
        <taxon>Eurotiomycetes</taxon>
        <taxon>Eurotiomycetidae</taxon>
        <taxon>Eurotiales</taxon>
        <taxon>Aspergillaceae</taxon>
        <taxon>Penicillium</taxon>
    </lineage>
</organism>
<dbReference type="Proteomes" id="UP000030104">
    <property type="component" value="Unassembled WGS sequence"/>
</dbReference>
<evidence type="ECO:0000313" key="2">
    <source>
        <dbReference type="Proteomes" id="UP000030104"/>
    </source>
</evidence>